<name>A0A225V2Y9_9STRA</name>
<accession>A0A225V2Y9</accession>
<organism evidence="1 2">
    <name type="scientific">Phytophthora megakarya</name>
    <dbReference type="NCBI Taxonomy" id="4795"/>
    <lineage>
        <taxon>Eukaryota</taxon>
        <taxon>Sar</taxon>
        <taxon>Stramenopiles</taxon>
        <taxon>Oomycota</taxon>
        <taxon>Peronosporomycetes</taxon>
        <taxon>Peronosporales</taxon>
        <taxon>Peronosporaceae</taxon>
        <taxon>Phytophthora</taxon>
    </lineage>
</organism>
<evidence type="ECO:0008006" key="3">
    <source>
        <dbReference type="Google" id="ProtNLM"/>
    </source>
</evidence>
<reference evidence="2" key="1">
    <citation type="submission" date="2017-03" db="EMBL/GenBank/DDBJ databases">
        <title>Phytopthora megakarya and P. palmivora, two closely related causual agents of cacao black pod achieved similar genome size and gene model numbers by different mechanisms.</title>
        <authorList>
            <person name="Ali S."/>
            <person name="Shao J."/>
            <person name="Larry D.J."/>
            <person name="Kronmiller B."/>
            <person name="Shen D."/>
            <person name="Strem M.D."/>
            <person name="Melnick R.L."/>
            <person name="Guiltinan M.J."/>
            <person name="Tyler B.M."/>
            <person name="Meinhardt L.W."/>
            <person name="Bailey B.A."/>
        </authorList>
    </citation>
    <scope>NUCLEOTIDE SEQUENCE [LARGE SCALE GENOMIC DNA]</scope>
    <source>
        <strain evidence="2">zdho120</strain>
    </source>
</reference>
<evidence type="ECO:0000313" key="2">
    <source>
        <dbReference type="Proteomes" id="UP000198211"/>
    </source>
</evidence>
<protein>
    <recommendedName>
        <fullName evidence="3">M96 mating-specific protein</fullName>
    </recommendedName>
</protein>
<dbReference type="OrthoDB" id="91689at2759"/>
<dbReference type="Proteomes" id="UP000198211">
    <property type="component" value="Unassembled WGS sequence"/>
</dbReference>
<evidence type="ECO:0000313" key="1">
    <source>
        <dbReference type="EMBL" id="OWZ00316.1"/>
    </source>
</evidence>
<gene>
    <name evidence="1" type="ORF">PHMEG_00028526</name>
</gene>
<keyword evidence="2" id="KW-1185">Reference proteome</keyword>
<sequence length="230" mass="26521">MQSQGLYDGVILQLSDELLYAMYIYELDSIYSCGMDPVEETTAFQQTTVTTNNEVVSMQDGWKQFFPFNFKPTCDSMWMLAHLLNRQEARESCDDVKDQQNTVAVKFRVTKNKKDGEREALNHRFVHRRFVENDREVTVWKALIVGDGEYRGMQMEETGWCVYRPTRGGTIGQVCIRQVPLHLRSAVEVSQPTAKGFHDFVQDMVRENSEEATAMTKTLLLENALYAIHV</sequence>
<proteinExistence type="predicted"/>
<dbReference type="EMBL" id="NBNE01007722">
    <property type="protein sequence ID" value="OWZ00316.1"/>
    <property type="molecule type" value="Genomic_DNA"/>
</dbReference>
<dbReference type="AlphaFoldDB" id="A0A225V2Y9"/>
<comment type="caution">
    <text evidence="1">The sequence shown here is derived from an EMBL/GenBank/DDBJ whole genome shotgun (WGS) entry which is preliminary data.</text>
</comment>